<proteinExistence type="inferred from homology"/>
<dbReference type="InterPro" id="IPR051543">
    <property type="entry name" value="Serine_Peptidase_S9A"/>
</dbReference>
<name>A0A2I4D0N6_AUSLI</name>
<feature type="domain" description="Peptidase S9A N-terminal" evidence="8">
    <location>
        <begin position="139"/>
        <end position="407"/>
    </location>
</feature>
<dbReference type="Proteomes" id="UP000192220">
    <property type="component" value="Unplaced"/>
</dbReference>
<dbReference type="SUPFAM" id="SSF53474">
    <property type="entry name" value="alpha/beta-Hydrolases"/>
    <property type="match status" value="1"/>
</dbReference>
<dbReference type="PANTHER" id="PTHR11757:SF19">
    <property type="entry name" value="PROLYL ENDOPEPTIDASE-LIKE"/>
    <property type="match status" value="1"/>
</dbReference>
<comment type="function">
    <text evidence="5">Serine peptidase whose precise substrate specificity remains unclear. Does not cleave peptides after a arginine or lysine residue. Regulates trans-Golgi network morphology and sorting by regulating the membrane binding of the AP-1 complex. May play a role in the regulation of synaptic vesicle exocytosis.</text>
</comment>
<feature type="domain" description="Peptidase S9 prolyl oligopeptidase catalytic" evidence="7">
    <location>
        <begin position="484"/>
        <end position="703"/>
    </location>
</feature>
<protein>
    <recommendedName>
        <fullName evidence="6">Prolyl endopeptidase</fullName>
        <ecNumber evidence="6">3.4.21.-</ecNumber>
    </recommendedName>
</protein>
<evidence type="ECO:0000256" key="4">
    <source>
        <dbReference type="ARBA" id="ARBA00022825"/>
    </source>
</evidence>
<dbReference type="GO" id="GO:0005794">
    <property type="term" value="C:Golgi apparatus"/>
    <property type="evidence" value="ECO:0007669"/>
    <property type="project" value="TreeGrafter"/>
</dbReference>
<dbReference type="InterPro" id="IPR001375">
    <property type="entry name" value="Peptidase_S9_cat"/>
</dbReference>
<dbReference type="AlphaFoldDB" id="A0A2I4D0N6"/>
<evidence type="ECO:0000256" key="3">
    <source>
        <dbReference type="ARBA" id="ARBA00022801"/>
    </source>
</evidence>
<dbReference type="PRINTS" id="PR00862">
    <property type="entry name" value="PROLIGOPTASE"/>
</dbReference>
<reference evidence="10" key="1">
    <citation type="submission" date="2025-08" db="UniProtKB">
        <authorList>
            <consortium name="RefSeq"/>
        </authorList>
    </citation>
    <scope>IDENTIFICATION</scope>
    <source>
        <strain evidence="10">Quisiro</strain>
        <tissue evidence="10">Liver</tissue>
    </source>
</reference>
<dbReference type="GO" id="GO:0005856">
    <property type="term" value="C:cytoskeleton"/>
    <property type="evidence" value="ECO:0007669"/>
    <property type="project" value="TreeGrafter"/>
</dbReference>
<dbReference type="CTD" id="9581"/>
<dbReference type="InterPro" id="IPR023302">
    <property type="entry name" value="Pept_S9A_N"/>
</dbReference>
<keyword evidence="9" id="KW-1185">Reference proteome</keyword>
<dbReference type="InParanoid" id="A0A2I4D0N6"/>
<dbReference type="PANTHER" id="PTHR11757">
    <property type="entry name" value="PROTEASE FAMILY S9A OLIGOPEPTIDASE"/>
    <property type="match status" value="1"/>
</dbReference>
<dbReference type="Gene3D" id="2.130.10.120">
    <property type="entry name" value="Prolyl oligopeptidase, N-terminal domain"/>
    <property type="match status" value="1"/>
</dbReference>
<dbReference type="RefSeq" id="XP_013885806.1">
    <property type="nucleotide sequence ID" value="XM_014030352.1"/>
</dbReference>
<dbReference type="FunFam" id="3.40.50.1820:FF:000050">
    <property type="entry name" value="prolyl endopeptidase-like isoform X2"/>
    <property type="match status" value="1"/>
</dbReference>
<gene>
    <name evidence="10" type="primary">prepl</name>
</gene>
<dbReference type="Pfam" id="PF02897">
    <property type="entry name" value="Peptidase_S9_N"/>
    <property type="match status" value="1"/>
</dbReference>
<dbReference type="OrthoDB" id="248387at2759"/>
<evidence type="ECO:0000259" key="7">
    <source>
        <dbReference type="Pfam" id="PF00326"/>
    </source>
</evidence>
<dbReference type="EC" id="3.4.21.-" evidence="6"/>
<dbReference type="FunCoup" id="A0A2I4D0N6">
    <property type="interactions" value="157"/>
</dbReference>
<evidence type="ECO:0000256" key="6">
    <source>
        <dbReference type="RuleBase" id="RU368024"/>
    </source>
</evidence>
<dbReference type="SUPFAM" id="SSF50993">
    <property type="entry name" value="Peptidase/esterase 'gauge' domain"/>
    <property type="match status" value="1"/>
</dbReference>
<organism evidence="9 10">
    <name type="scientific">Austrofundulus limnaeus</name>
    <name type="common">Annual killifish</name>
    <dbReference type="NCBI Taxonomy" id="52670"/>
    <lineage>
        <taxon>Eukaryota</taxon>
        <taxon>Metazoa</taxon>
        <taxon>Chordata</taxon>
        <taxon>Craniata</taxon>
        <taxon>Vertebrata</taxon>
        <taxon>Euteleostomi</taxon>
        <taxon>Actinopterygii</taxon>
        <taxon>Neopterygii</taxon>
        <taxon>Teleostei</taxon>
        <taxon>Neoteleostei</taxon>
        <taxon>Acanthomorphata</taxon>
        <taxon>Ovalentaria</taxon>
        <taxon>Atherinomorphae</taxon>
        <taxon>Cyprinodontiformes</taxon>
        <taxon>Rivulidae</taxon>
        <taxon>Austrofundulus</taxon>
    </lineage>
</organism>
<dbReference type="GO" id="GO:0006508">
    <property type="term" value="P:proteolysis"/>
    <property type="evidence" value="ECO:0007669"/>
    <property type="project" value="UniProtKB-KW"/>
</dbReference>
<dbReference type="Pfam" id="PF00326">
    <property type="entry name" value="Peptidase_S9"/>
    <property type="match status" value="1"/>
</dbReference>
<evidence type="ECO:0000313" key="9">
    <source>
        <dbReference type="Proteomes" id="UP000192220"/>
    </source>
</evidence>
<comment type="similarity">
    <text evidence="1 6">Belongs to the peptidase S9A family.</text>
</comment>
<keyword evidence="2 6" id="KW-0645">Protease</keyword>
<evidence type="ECO:0000259" key="8">
    <source>
        <dbReference type="Pfam" id="PF02897"/>
    </source>
</evidence>
<dbReference type="Gene3D" id="3.40.50.1820">
    <property type="entry name" value="alpha/beta hydrolase"/>
    <property type="match status" value="1"/>
</dbReference>
<sequence length="716" mass="80862">MVLSFTLCSPARLLTFSRAKFWKPAVSIRFKLPLFVQRCCTTSETYVSSVNRFRTTTDEYKNLQKYFIRRLEAAYCRFSHIPDDSVVYGRNHVYFIQDDGIYRTEQRNGEKEPEHVINLEQISKGDGKTKPENEEIFHWTIQRIRLSPQEKHLATTFKCSHNDELRCVVVRLLNPHNILLKLERVLSLEWASDDVLVYTTLEGLRSTTVFRLDLTSSGSKITCVYEETQPDVFVEVAQSRDRQILTINCNSRTSSEVLLIDGAASHLNPFVVQPRQLDLLYHVEHWRGHLIILANTGPRQEYQVVVSPLSEPSMASWVALYTPDPGTAIKDMDVIGNHCVLVAKTPANELALIVVSLTHPKDPKIVQLPSWACAIETKKPGLADQQDVFEFLLSSPVHPPVPYSLYPKKELLLSGTGNVSSPENRARSITTRLEACSQDGTFVPVTLFHSAPLERLSQVPLLVHVYGAYGRDLNMEFCPVRRMLLEQGWALAYCHIRGGGERGLSWQRQAQVEGKTRGVEDLQACLNHLFSLGISSPSLTALTACSAGAVPVGALCNKNPNLMRAIVLHAPFLDVLGTMESPSLPLVLEDRDEWGNPVENLKHRQIISSYCPLHNIKPQHYPSMLLTAYSGDPRVPLEGVLKYVEHLNKAIHTHFSTKPKTDCKQIPNIVLNLQPGVNHLGPERFEQILEEEALKLAFLYTELGLDCPQPRHRRKR</sequence>
<dbReference type="STRING" id="52670.A0A2I4D0N6"/>
<evidence type="ECO:0000256" key="2">
    <source>
        <dbReference type="ARBA" id="ARBA00022670"/>
    </source>
</evidence>
<dbReference type="GO" id="GO:0004252">
    <property type="term" value="F:serine-type endopeptidase activity"/>
    <property type="evidence" value="ECO:0007669"/>
    <property type="project" value="UniProtKB-UniRule"/>
</dbReference>
<evidence type="ECO:0000313" key="10">
    <source>
        <dbReference type="RefSeq" id="XP_013885806.1"/>
    </source>
</evidence>
<keyword evidence="4 6" id="KW-0720">Serine protease</keyword>
<evidence type="ECO:0000256" key="1">
    <source>
        <dbReference type="ARBA" id="ARBA00005228"/>
    </source>
</evidence>
<keyword evidence="3 6" id="KW-0378">Hydrolase</keyword>
<evidence type="ECO:0000256" key="5">
    <source>
        <dbReference type="ARBA" id="ARBA00045448"/>
    </source>
</evidence>
<accession>A0A2I4D0N6</accession>
<dbReference type="KEGG" id="alim:106533863"/>
<dbReference type="GeneID" id="106533863"/>
<dbReference type="InterPro" id="IPR029058">
    <property type="entry name" value="AB_hydrolase_fold"/>
</dbReference>
<dbReference type="InterPro" id="IPR002470">
    <property type="entry name" value="Peptidase_S9A"/>
</dbReference>